<dbReference type="SUPFAM" id="SSF75620">
    <property type="entry name" value="Release factor"/>
    <property type="match status" value="1"/>
</dbReference>
<gene>
    <name evidence="7" type="ORF">MOBT1_002390</name>
</gene>
<dbReference type="Gene3D" id="3.30.160.20">
    <property type="match status" value="1"/>
</dbReference>
<keyword evidence="3" id="KW-0809">Transit peptide</keyword>
<feature type="region of interest" description="Disordered" evidence="5">
    <location>
        <begin position="271"/>
        <end position="308"/>
    </location>
</feature>
<evidence type="ECO:0000313" key="7">
    <source>
        <dbReference type="EMBL" id="WFD03696.1"/>
    </source>
</evidence>
<sequence length="308" mass="34580">MEKEMTTLLRHPPEDVGPMPFPPALIAYGPLCPVAEQYASSHPLRALQLVNPPLSMQRAVERYPSLFGAPALPEFDFEAHFPVRVVWTGGELEAQAKAGIPWFEVHRIEHAREEEADESLDRYEWPSMEHGAQETVQWLEEEAGVMQQDWEPSVEAEHSEEPASGAAPSTVAPGTLPDWFTAGSYTFAPDNSKKMPIVLDEADLAERFIRGSGPGGQAINKLATNVELTHKPTGLRITSQPTRSREQNRLAARRTLSQRLEWLIKKDWAPTSPAASRALAPSVIQSKWDKERRRKQNKKKKQRRRAAS</sequence>
<feature type="region of interest" description="Disordered" evidence="5">
    <location>
        <begin position="148"/>
        <end position="175"/>
    </location>
</feature>
<dbReference type="Pfam" id="PF00472">
    <property type="entry name" value="RF-1"/>
    <property type="match status" value="1"/>
</dbReference>
<evidence type="ECO:0000256" key="5">
    <source>
        <dbReference type="SAM" id="MobiDB-lite"/>
    </source>
</evidence>
<comment type="similarity">
    <text evidence="2">Belongs to the prokaryotic/mitochondrial release factor family.</text>
</comment>
<keyword evidence="4" id="KW-0496">Mitochondrion</keyword>
<evidence type="ECO:0000313" key="8">
    <source>
        <dbReference type="Proteomes" id="UP001214603"/>
    </source>
</evidence>
<feature type="domain" description="Prokaryotic-type class I peptide chain release factors" evidence="6">
    <location>
        <begin position="197"/>
        <end position="303"/>
    </location>
</feature>
<organism evidence="7 8">
    <name type="scientific">Malassezia obtusa</name>
    <dbReference type="NCBI Taxonomy" id="76774"/>
    <lineage>
        <taxon>Eukaryota</taxon>
        <taxon>Fungi</taxon>
        <taxon>Dikarya</taxon>
        <taxon>Basidiomycota</taxon>
        <taxon>Ustilaginomycotina</taxon>
        <taxon>Malasseziomycetes</taxon>
        <taxon>Malasseziales</taxon>
        <taxon>Malasseziaceae</taxon>
        <taxon>Malassezia</taxon>
    </lineage>
</organism>
<accession>A0AAF0IX42</accession>
<dbReference type="GO" id="GO:0003747">
    <property type="term" value="F:translation release factor activity"/>
    <property type="evidence" value="ECO:0007669"/>
    <property type="project" value="InterPro"/>
</dbReference>
<reference evidence="7" key="1">
    <citation type="submission" date="2023-03" db="EMBL/GenBank/DDBJ databases">
        <title>Mating type loci evolution in Malassezia.</title>
        <authorList>
            <person name="Coelho M.A."/>
        </authorList>
    </citation>
    <scope>NUCLEOTIDE SEQUENCE</scope>
    <source>
        <strain evidence="7">CBS 7876</strain>
    </source>
</reference>
<comment type="subcellular location">
    <subcellularLocation>
        <location evidence="1">Mitochondrion</location>
    </subcellularLocation>
</comment>
<keyword evidence="8" id="KW-1185">Reference proteome</keyword>
<proteinExistence type="inferred from homology"/>
<feature type="compositionally biased region" description="Basic residues" evidence="5">
    <location>
        <begin position="292"/>
        <end position="308"/>
    </location>
</feature>
<evidence type="ECO:0000256" key="2">
    <source>
        <dbReference type="ARBA" id="ARBA00010835"/>
    </source>
</evidence>
<dbReference type="InterPro" id="IPR000352">
    <property type="entry name" value="Pep_chain_release_fac_I"/>
</dbReference>
<dbReference type="EMBL" id="CP119938">
    <property type="protein sequence ID" value="WFD03696.1"/>
    <property type="molecule type" value="Genomic_DNA"/>
</dbReference>
<dbReference type="PANTHER" id="PTHR46203:SF1">
    <property type="entry name" value="MITOCHONDRIAL TRANSLATION RELEASE FACTOR IN RESCUE"/>
    <property type="match status" value="1"/>
</dbReference>
<dbReference type="GO" id="GO:0005739">
    <property type="term" value="C:mitochondrion"/>
    <property type="evidence" value="ECO:0007669"/>
    <property type="project" value="UniProtKB-SubCell"/>
</dbReference>
<protein>
    <recommendedName>
        <fullName evidence="6">Prokaryotic-type class I peptide chain release factors domain-containing protein</fullName>
    </recommendedName>
</protein>
<dbReference type="Proteomes" id="UP001214603">
    <property type="component" value="Chromosome 5"/>
</dbReference>
<dbReference type="GO" id="GO:0032543">
    <property type="term" value="P:mitochondrial translation"/>
    <property type="evidence" value="ECO:0007669"/>
    <property type="project" value="UniProtKB-ARBA"/>
</dbReference>
<evidence type="ECO:0000259" key="6">
    <source>
        <dbReference type="Pfam" id="PF00472"/>
    </source>
</evidence>
<dbReference type="AlphaFoldDB" id="A0AAF0IX42"/>
<evidence type="ECO:0000256" key="1">
    <source>
        <dbReference type="ARBA" id="ARBA00004173"/>
    </source>
</evidence>
<dbReference type="PANTHER" id="PTHR46203">
    <property type="entry name" value="PROBABLE PEPTIDE CHAIN RELEASE FACTOR C12ORF65"/>
    <property type="match status" value="1"/>
</dbReference>
<dbReference type="InterPro" id="IPR052405">
    <property type="entry name" value="Mito_Transl_Release_Factor"/>
</dbReference>
<evidence type="ECO:0000256" key="3">
    <source>
        <dbReference type="ARBA" id="ARBA00022946"/>
    </source>
</evidence>
<evidence type="ECO:0000256" key="4">
    <source>
        <dbReference type="ARBA" id="ARBA00023128"/>
    </source>
</evidence>
<name>A0AAF0IX42_9BASI</name>
<dbReference type="InterPro" id="IPR045853">
    <property type="entry name" value="Pep_chain_release_fac_I_sf"/>
</dbReference>